<dbReference type="AlphaFoldDB" id="A0A8T0QY74"/>
<dbReference type="Proteomes" id="UP000823388">
    <property type="component" value="Chromosome 6N"/>
</dbReference>
<sequence>MHQPPGGSDARRKSDAGTKTRAARHRSPALPRHWSPALEAQNWPKPAHIHLGIKRETQFTETPVLRRRPHLPHSSRPDHQELVLSKLCFSRANPRSAQISVRRSQAWARASSSRHGDVGPALAPQEGASWLRAPPPRCSRLSCGQDVLATCFFSPRANCGSEEPSICSL</sequence>
<protein>
    <submittedName>
        <fullName evidence="2">Uncharacterized protein</fullName>
    </submittedName>
</protein>
<proteinExistence type="predicted"/>
<keyword evidence="3" id="KW-1185">Reference proteome</keyword>
<gene>
    <name evidence="2" type="ORF">PVAP13_6NG161206</name>
</gene>
<accession>A0A8T0QY74</accession>
<evidence type="ECO:0000313" key="2">
    <source>
        <dbReference type="EMBL" id="KAG2577928.1"/>
    </source>
</evidence>
<dbReference type="EMBL" id="CM029048">
    <property type="protein sequence ID" value="KAG2577928.1"/>
    <property type="molecule type" value="Genomic_DNA"/>
</dbReference>
<feature type="compositionally biased region" description="Basic and acidic residues" evidence="1">
    <location>
        <begin position="9"/>
        <end position="18"/>
    </location>
</feature>
<evidence type="ECO:0000313" key="3">
    <source>
        <dbReference type="Proteomes" id="UP000823388"/>
    </source>
</evidence>
<evidence type="ECO:0000256" key="1">
    <source>
        <dbReference type="SAM" id="MobiDB-lite"/>
    </source>
</evidence>
<organism evidence="2 3">
    <name type="scientific">Panicum virgatum</name>
    <name type="common">Blackwell switchgrass</name>
    <dbReference type="NCBI Taxonomy" id="38727"/>
    <lineage>
        <taxon>Eukaryota</taxon>
        <taxon>Viridiplantae</taxon>
        <taxon>Streptophyta</taxon>
        <taxon>Embryophyta</taxon>
        <taxon>Tracheophyta</taxon>
        <taxon>Spermatophyta</taxon>
        <taxon>Magnoliopsida</taxon>
        <taxon>Liliopsida</taxon>
        <taxon>Poales</taxon>
        <taxon>Poaceae</taxon>
        <taxon>PACMAD clade</taxon>
        <taxon>Panicoideae</taxon>
        <taxon>Panicodae</taxon>
        <taxon>Paniceae</taxon>
        <taxon>Panicinae</taxon>
        <taxon>Panicum</taxon>
        <taxon>Panicum sect. Hiantes</taxon>
    </lineage>
</organism>
<comment type="caution">
    <text evidence="2">The sequence shown here is derived from an EMBL/GenBank/DDBJ whole genome shotgun (WGS) entry which is preliminary data.</text>
</comment>
<reference evidence="2" key="1">
    <citation type="submission" date="2020-05" db="EMBL/GenBank/DDBJ databases">
        <title>WGS assembly of Panicum virgatum.</title>
        <authorList>
            <person name="Lovell J.T."/>
            <person name="Jenkins J."/>
            <person name="Shu S."/>
            <person name="Juenger T.E."/>
            <person name="Schmutz J."/>
        </authorList>
    </citation>
    <scope>NUCLEOTIDE SEQUENCE</scope>
    <source>
        <strain evidence="2">AP13</strain>
    </source>
</reference>
<feature type="region of interest" description="Disordered" evidence="1">
    <location>
        <begin position="1"/>
        <end position="38"/>
    </location>
</feature>
<name>A0A8T0QY74_PANVG</name>